<evidence type="ECO:0000256" key="6">
    <source>
        <dbReference type="ARBA" id="ARBA00023170"/>
    </source>
</evidence>
<keyword evidence="12" id="KW-1185">Reference proteome</keyword>
<dbReference type="Gene3D" id="1.20.1070.10">
    <property type="entry name" value="Rhodopsin 7-helix transmembrane proteins"/>
    <property type="match status" value="2"/>
</dbReference>
<feature type="transmembrane region" description="Helical" evidence="10">
    <location>
        <begin position="804"/>
        <end position="825"/>
    </location>
</feature>
<feature type="region of interest" description="Disordered" evidence="9">
    <location>
        <begin position="617"/>
        <end position="702"/>
    </location>
</feature>
<comment type="similarity">
    <text evidence="8">Belongs to the G-protein coupled receptor 1 family.</text>
</comment>
<keyword evidence="3 10" id="KW-1133">Transmembrane helix</keyword>
<evidence type="ECO:0000256" key="8">
    <source>
        <dbReference type="RuleBase" id="RU000688"/>
    </source>
</evidence>
<feature type="region of interest" description="Disordered" evidence="9">
    <location>
        <begin position="727"/>
        <end position="755"/>
    </location>
</feature>
<proteinExistence type="inferred from homology"/>
<feature type="transmembrane region" description="Helical" evidence="10">
    <location>
        <begin position="23"/>
        <end position="46"/>
    </location>
</feature>
<feature type="transmembrane region" description="Helical" evidence="10">
    <location>
        <begin position="178"/>
        <end position="201"/>
    </location>
</feature>
<feature type="transmembrane region" description="Helical" evidence="10">
    <location>
        <begin position="99"/>
        <end position="119"/>
    </location>
</feature>
<dbReference type="Pfam" id="PF00001">
    <property type="entry name" value="7tm_1"/>
    <property type="match status" value="1"/>
</dbReference>
<dbReference type="RefSeq" id="XP_013063776.2">
    <property type="nucleotide sequence ID" value="XM_013208322.2"/>
</dbReference>
<evidence type="ECO:0000256" key="10">
    <source>
        <dbReference type="SAM" id="Phobius"/>
    </source>
</evidence>
<feature type="compositionally biased region" description="Low complexity" evidence="9">
    <location>
        <begin position="650"/>
        <end position="662"/>
    </location>
</feature>
<feature type="compositionally biased region" description="Basic and acidic residues" evidence="9">
    <location>
        <begin position="665"/>
        <end position="681"/>
    </location>
</feature>
<name>A0A9U8DWV1_BIOGL</name>
<feature type="transmembrane region" description="Helical" evidence="10">
    <location>
        <begin position="58"/>
        <end position="79"/>
    </location>
</feature>
<dbReference type="PROSITE" id="PS00237">
    <property type="entry name" value="G_PROTEIN_RECEP_F1_1"/>
    <property type="match status" value="1"/>
</dbReference>
<dbReference type="Proteomes" id="UP001165740">
    <property type="component" value="Chromosome 7"/>
</dbReference>
<evidence type="ECO:0000256" key="9">
    <source>
        <dbReference type="SAM" id="MobiDB-lite"/>
    </source>
</evidence>
<keyword evidence="4 8" id="KW-0297">G-protein coupled receptor</keyword>
<keyword evidence="5 10" id="KW-0472">Membrane</keyword>
<dbReference type="AlphaFoldDB" id="A0A9U8DWV1"/>
<keyword evidence="2 8" id="KW-0812">Transmembrane</keyword>
<dbReference type="GeneID" id="106052864"/>
<feature type="transmembrane region" description="Helical" evidence="10">
    <location>
        <begin position="140"/>
        <end position="158"/>
    </location>
</feature>
<dbReference type="PROSITE" id="PS50262">
    <property type="entry name" value="G_PROTEIN_RECEP_F1_2"/>
    <property type="match status" value="2"/>
</dbReference>
<organism evidence="12 13">
    <name type="scientific">Biomphalaria glabrata</name>
    <name type="common">Bloodfluke planorb</name>
    <name type="synonym">Freshwater snail</name>
    <dbReference type="NCBI Taxonomy" id="6526"/>
    <lineage>
        <taxon>Eukaryota</taxon>
        <taxon>Metazoa</taxon>
        <taxon>Spiralia</taxon>
        <taxon>Lophotrochozoa</taxon>
        <taxon>Mollusca</taxon>
        <taxon>Gastropoda</taxon>
        <taxon>Heterobranchia</taxon>
        <taxon>Euthyneura</taxon>
        <taxon>Panpulmonata</taxon>
        <taxon>Hygrophila</taxon>
        <taxon>Lymnaeoidea</taxon>
        <taxon>Planorbidae</taxon>
        <taxon>Biomphalaria</taxon>
    </lineage>
</organism>
<keyword evidence="7 8" id="KW-0807">Transducer</keyword>
<accession>A0A9U8DWV1</accession>
<dbReference type="CDD" id="cd00637">
    <property type="entry name" value="7tm_classA_rhodopsin-like"/>
    <property type="match status" value="2"/>
</dbReference>
<comment type="subcellular location">
    <subcellularLocation>
        <location evidence="1">Membrane</location>
        <topology evidence="1">Multi-pass membrane protein</topology>
    </subcellularLocation>
</comment>
<evidence type="ECO:0000256" key="5">
    <source>
        <dbReference type="ARBA" id="ARBA00023136"/>
    </source>
</evidence>
<dbReference type="GO" id="GO:0016020">
    <property type="term" value="C:membrane"/>
    <property type="evidence" value="ECO:0007669"/>
    <property type="project" value="UniProtKB-SubCell"/>
</dbReference>
<evidence type="ECO:0000256" key="4">
    <source>
        <dbReference type="ARBA" id="ARBA00023040"/>
    </source>
</evidence>
<sequence>MINASLVETTDAPSTLTPDWIRAIYSIYLIFIIAVGLPGNIIIAIIYGRQVPKTACDWLIFTMGVTDAVVCFFSPILNLRSEFETEIPGMNGIWCGLEYFLQTTAMIASLIILVVIALDRYIKICKPRYQSLTPPMARHVCGWTVLVSGALCVYPTSGSFTDDICLHNTVTPNGTMKVYFTCVFCVFVFSFILVTFAYFSVCKQIGEKIKIKQRLLDNDGVTSNTSFQSTWESKEPLGSFLLGCCKSSRETAPKPHSSNKEDDERAAFLRSTTSPQINVDQAEPDSVEVSFVNEENMSACEARPLTLLASQPRLEKMNAIDYDPDTEITHVVDDVCLVYNHSQISPTGQRQGLDGPLAHCDERDASIERFPTNALGCPPASEQRLPSAQFDCAHLFSQGSRFDRKRNFILKPTRNGRVQLIYNASLSEPSLTRNFSPYSHDDSDDGDDVCKSDSGHFLSRAAKCNDTGIDGFCLCVIDHVTQRRNAHFYLGDDRDVRDKNLADDTQCRLARLQSCNECIIKSFSRPEDHPAHNKRTGAAGVVDSYSRNWNRWATSAFKKDKHLWPRNIHLSDRVLKLILSSTALGGAQANRCVCAYRFKRYHSFSCLETMQSPKREQDISYTAQESASSKNSGHHVTEHSTNGRTDSLSRKNSNNLRSKFSKPNSDMKCELETRDNREPSDYAKLNSDNNESHLSQKCQTVRQNSSARDLACEDVAPTPSHQLQAVMKHTHSITSKGSRDSKRTKHSSFEDESAVEEDKDAYGDLATAIFLSKLRRGREHGSKTSKSSVKSSGSRRRFAKERQMTYMLLCVTIAFLLSWIPPWIIYMTSFYASTEGLDPLLDRVIFKQLTTIQLVNFVVNPIIYYVFNPTFRSKVVDLIPLLPKSALGAEKS</sequence>
<gene>
    <name evidence="13" type="primary">LOC106052864</name>
</gene>
<dbReference type="PANTHER" id="PTHR24238:SF47">
    <property type="entry name" value="ECDYSTEROIDS_DOPAMINE RECEPTOR-RELATED"/>
    <property type="match status" value="1"/>
</dbReference>
<dbReference type="GO" id="GO:0004930">
    <property type="term" value="F:G protein-coupled receptor activity"/>
    <property type="evidence" value="ECO:0007669"/>
    <property type="project" value="UniProtKB-KW"/>
</dbReference>
<evidence type="ECO:0000259" key="11">
    <source>
        <dbReference type="PROSITE" id="PS50262"/>
    </source>
</evidence>
<feature type="transmembrane region" description="Helical" evidence="10">
    <location>
        <begin position="845"/>
        <end position="867"/>
    </location>
</feature>
<keyword evidence="6 8" id="KW-0675">Receptor</keyword>
<protein>
    <submittedName>
        <fullName evidence="13">Uncharacterized protein LOC106052864</fullName>
    </submittedName>
</protein>
<evidence type="ECO:0000256" key="7">
    <source>
        <dbReference type="ARBA" id="ARBA00023224"/>
    </source>
</evidence>
<feature type="domain" description="G-protein coupled receptors family 1 profile" evidence="11">
    <location>
        <begin position="39"/>
        <end position="127"/>
    </location>
</feature>
<evidence type="ECO:0000256" key="1">
    <source>
        <dbReference type="ARBA" id="ARBA00004141"/>
    </source>
</evidence>
<dbReference type="SUPFAM" id="SSF81321">
    <property type="entry name" value="Family A G protein-coupled receptor-like"/>
    <property type="match status" value="1"/>
</dbReference>
<feature type="compositionally biased region" description="Polar residues" evidence="9">
    <location>
        <begin position="619"/>
        <end position="631"/>
    </location>
</feature>
<dbReference type="KEGG" id="bgt:106052864"/>
<feature type="domain" description="G-protein coupled receptors family 1 profile" evidence="11">
    <location>
        <begin position="765"/>
        <end position="864"/>
    </location>
</feature>
<dbReference type="PANTHER" id="PTHR24238">
    <property type="entry name" value="G-PROTEIN COUPLED RECEPTOR"/>
    <property type="match status" value="1"/>
</dbReference>
<feature type="region of interest" description="Disordered" evidence="9">
    <location>
        <begin position="777"/>
        <end position="796"/>
    </location>
</feature>
<dbReference type="InterPro" id="IPR017452">
    <property type="entry name" value="GPCR_Rhodpsn_7TM"/>
</dbReference>
<feature type="compositionally biased region" description="Polar residues" evidence="9">
    <location>
        <begin position="686"/>
        <end position="702"/>
    </location>
</feature>
<evidence type="ECO:0000313" key="13">
    <source>
        <dbReference type="RefSeq" id="XP_013063776.2"/>
    </source>
</evidence>
<dbReference type="InterPro" id="IPR000276">
    <property type="entry name" value="GPCR_Rhodpsn"/>
</dbReference>
<dbReference type="OrthoDB" id="6162029at2759"/>
<evidence type="ECO:0000256" key="3">
    <source>
        <dbReference type="ARBA" id="ARBA00022989"/>
    </source>
</evidence>
<dbReference type="PRINTS" id="PR00237">
    <property type="entry name" value="GPCRRHODOPSN"/>
</dbReference>
<evidence type="ECO:0000256" key="2">
    <source>
        <dbReference type="ARBA" id="ARBA00022692"/>
    </source>
</evidence>
<evidence type="ECO:0000313" key="12">
    <source>
        <dbReference type="Proteomes" id="UP001165740"/>
    </source>
</evidence>
<reference evidence="13" key="1">
    <citation type="submission" date="2025-08" db="UniProtKB">
        <authorList>
            <consortium name="RefSeq"/>
        </authorList>
    </citation>
    <scope>IDENTIFICATION</scope>
</reference>